<dbReference type="SMART" id="SM00382">
    <property type="entry name" value="AAA"/>
    <property type="match status" value="1"/>
</dbReference>
<dbReference type="PANTHER" id="PTHR32039:SF7">
    <property type="entry name" value="COMPETENCE PROTEIN COMM"/>
    <property type="match status" value="1"/>
</dbReference>
<dbReference type="InterPro" id="IPR027417">
    <property type="entry name" value="P-loop_NTPase"/>
</dbReference>
<dbReference type="Gene3D" id="3.30.230.10">
    <property type="match status" value="1"/>
</dbReference>
<dbReference type="Pfam" id="PF13541">
    <property type="entry name" value="ChlI"/>
    <property type="match status" value="1"/>
</dbReference>
<dbReference type="InterPro" id="IPR000523">
    <property type="entry name" value="Mg_chelatse_chII-like_cat_dom"/>
</dbReference>
<evidence type="ECO:0000259" key="2">
    <source>
        <dbReference type="SMART" id="SM00382"/>
    </source>
</evidence>
<feature type="domain" description="AAA+ ATPase" evidence="2">
    <location>
        <begin position="218"/>
        <end position="398"/>
    </location>
</feature>
<keyword evidence="4" id="KW-1185">Reference proteome</keyword>
<evidence type="ECO:0000313" key="4">
    <source>
        <dbReference type="Proteomes" id="UP001431199"/>
    </source>
</evidence>
<reference evidence="3" key="1">
    <citation type="submission" date="2022-09" db="EMBL/GenBank/DDBJ databases">
        <title>Eubacterium sp. LFL-14 isolated from human feces.</title>
        <authorList>
            <person name="Liu F."/>
        </authorList>
    </citation>
    <scope>NUCLEOTIDE SEQUENCE</scope>
    <source>
        <strain evidence="3">LFL-14</strain>
    </source>
</reference>
<dbReference type="InterPro" id="IPR014721">
    <property type="entry name" value="Ribsml_uS5_D2-typ_fold_subgr"/>
</dbReference>
<proteinExistence type="inferred from homology"/>
<gene>
    <name evidence="3" type="ORF">N5B56_05870</name>
</gene>
<dbReference type="Proteomes" id="UP001431199">
    <property type="component" value="Unassembled WGS sequence"/>
</dbReference>
<sequence>MVSKVNCCAITGTEVLPICVETDVCSGLPSFDMVGLLSSEIKESRERVRTAIKNSGFMIPPRRITINLAPANIRKSGTYFDLPISASILKALDIVKQDVSKFMIAGELSLNGDVIKVNGILPMVLMAVSKEIKVCIIPEENYGECVAIEGIEIIGVKNLAELVYVLDMNPDELSEEILRQKANFEEKKIQEEIEESYDFADICGQEQGKIGAMIAAAGRHNMLMVGPPGAGKTVIARTIPTILPDMTFEERIQISKIHSIAGKLDGRLVDKRPFCSPHHTTTVTGMTGGGMKPKVGQVTLAHGGVLYLDEFPEFSRNVIEALRQPLEDKKIVLSRNSGSYEFPADVILIASMNPCKCGYYPDRNRCSCTQREVNKYLSKISGPILDRFDLCVYLNRVEYKDIKKSEKTSEKMKERVIAAAQIQRERYKNETVSYNGQLDGRNIKEFCKLNKPEEELMEQIFNKFKLSMRAYGKVLKVARTIADLDERKNVSKGDISKALTFRTPAWMK</sequence>
<dbReference type="SUPFAM" id="SSF54211">
    <property type="entry name" value="Ribosomal protein S5 domain 2-like"/>
    <property type="match status" value="1"/>
</dbReference>
<organism evidence="3 4">
    <name type="scientific">Eubacterium album</name>
    <dbReference type="NCBI Taxonomy" id="2978477"/>
    <lineage>
        <taxon>Bacteria</taxon>
        <taxon>Bacillati</taxon>
        <taxon>Bacillota</taxon>
        <taxon>Clostridia</taxon>
        <taxon>Eubacteriales</taxon>
        <taxon>Eubacteriaceae</taxon>
        <taxon>Eubacterium</taxon>
    </lineage>
</organism>
<name>A0ABT2LZJ7_9FIRM</name>
<dbReference type="InterPro" id="IPR045006">
    <property type="entry name" value="CHLI-like"/>
</dbReference>
<evidence type="ECO:0000256" key="1">
    <source>
        <dbReference type="ARBA" id="ARBA00006354"/>
    </source>
</evidence>
<dbReference type="InterPro" id="IPR020568">
    <property type="entry name" value="Ribosomal_Su5_D2-typ_SF"/>
</dbReference>
<comment type="caution">
    <text evidence="3">The sequence shown here is derived from an EMBL/GenBank/DDBJ whole genome shotgun (WGS) entry which is preliminary data.</text>
</comment>
<comment type="similarity">
    <text evidence="1">Belongs to the Mg-chelatase subunits D/I family. ComM subfamily.</text>
</comment>
<dbReference type="PANTHER" id="PTHR32039">
    <property type="entry name" value="MAGNESIUM-CHELATASE SUBUNIT CHLI"/>
    <property type="match status" value="1"/>
</dbReference>
<dbReference type="EMBL" id="JAODBU010000005">
    <property type="protein sequence ID" value="MCT7398615.1"/>
    <property type="molecule type" value="Genomic_DNA"/>
</dbReference>
<dbReference type="RefSeq" id="WP_022089221.1">
    <property type="nucleotide sequence ID" value="NZ_JAODBU010000005.1"/>
</dbReference>
<accession>A0ABT2LZJ7</accession>
<dbReference type="Pfam" id="PF13335">
    <property type="entry name" value="Mg_chelatase_C"/>
    <property type="match status" value="1"/>
</dbReference>
<dbReference type="SUPFAM" id="SSF52540">
    <property type="entry name" value="P-loop containing nucleoside triphosphate hydrolases"/>
    <property type="match status" value="1"/>
</dbReference>
<dbReference type="Pfam" id="PF01078">
    <property type="entry name" value="Mg_chelatase"/>
    <property type="match status" value="1"/>
</dbReference>
<dbReference type="Gene3D" id="3.40.50.300">
    <property type="entry name" value="P-loop containing nucleotide triphosphate hydrolases"/>
    <property type="match status" value="1"/>
</dbReference>
<dbReference type="InterPro" id="IPR004482">
    <property type="entry name" value="Mg_chelat-rel"/>
</dbReference>
<evidence type="ECO:0000313" key="3">
    <source>
        <dbReference type="EMBL" id="MCT7398615.1"/>
    </source>
</evidence>
<protein>
    <submittedName>
        <fullName evidence="3">YifB family Mg chelatase-like AAA ATPase</fullName>
    </submittedName>
</protein>
<dbReference type="NCBIfam" id="TIGR00368">
    <property type="entry name" value="YifB family Mg chelatase-like AAA ATPase"/>
    <property type="match status" value="1"/>
</dbReference>
<dbReference type="InterPro" id="IPR025158">
    <property type="entry name" value="Mg_chelat-rel_C"/>
</dbReference>
<dbReference type="InterPro" id="IPR003593">
    <property type="entry name" value="AAA+_ATPase"/>
</dbReference>